<feature type="compositionally biased region" description="Basic and acidic residues" evidence="1">
    <location>
        <begin position="344"/>
        <end position="360"/>
    </location>
</feature>
<proteinExistence type="predicted"/>
<dbReference type="InterPro" id="IPR029071">
    <property type="entry name" value="Ubiquitin-like_domsf"/>
</dbReference>
<dbReference type="PROSITE" id="PS51399">
    <property type="entry name" value="SEP"/>
    <property type="match status" value="1"/>
</dbReference>
<dbReference type="InterPro" id="IPR012989">
    <property type="entry name" value="SEP_domain"/>
</dbReference>
<dbReference type="Pfam" id="PF08059">
    <property type="entry name" value="SEP"/>
    <property type="match status" value="1"/>
</dbReference>
<dbReference type="PANTHER" id="PTHR23333:SF4">
    <property type="entry name" value="UBX DOMAIN-CONTAINING PROTEIN 11"/>
    <property type="match status" value="1"/>
</dbReference>
<accession>A0ABM1JFT6</accession>
<dbReference type="SUPFAM" id="SSF102848">
    <property type="entry name" value="NSFL1 (p97 ATPase) cofactor p47, SEP domain"/>
    <property type="match status" value="1"/>
</dbReference>
<reference evidence="4" key="1">
    <citation type="submission" date="2025-08" db="UniProtKB">
        <authorList>
            <consortium name="RefSeq"/>
        </authorList>
    </citation>
    <scope>IDENTIFICATION</scope>
    <source>
        <tissue evidence="4">Whole body</tissue>
    </source>
</reference>
<keyword evidence="3" id="KW-1185">Reference proteome</keyword>
<dbReference type="RefSeq" id="XP_015191324.1">
    <property type="nucleotide sequence ID" value="XM_015335838.1"/>
</dbReference>
<gene>
    <name evidence="4" type="primary">LOC107074419</name>
</gene>
<dbReference type="Proteomes" id="UP000694924">
    <property type="component" value="Unplaced"/>
</dbReference>
<evidence type="ECO:0000313" key="4">
    <source>
        <dbReference type="RefSeq" id="XP_015191324.1"/>
    </source>
</evidence>
<dbReference type="PANTHER" id="PTHR23333">
    <property type="entry name" value="UBX DOMAIN CONTAINING PROTEIN"/>
    <property type="match status" value="1"/>
</dbReference>
<name>A0ABM1JFT6_POLDO</name>
<organism evidence="3 4">
    <name type="scientific">Polistes dominula</name>
    <name type="common">European paper wasp</name>
    <name type="synonym">Vespa dominula</name>
    <dbReference type="NCBI Taxonomy" id="743375"/>
    <lineage>
        <taxon>Eukaryota</taxon>
        <taxon>Metazoa</taxon>
        <taxon>Ecdysozoa</taxon>
        <taxon>Arthropoda</taxon>
        <taxon>Hexapoda</taxon>
        <taxon>Insecta</taxon>
        <taxon>Pterygota</taxon>
        <taxon>Neoptera</taxon>
        <taxon>Endopterygota</taxon>
        <taxon>Hymenoptera</taxon>
        <taxon>Apocrita</taxon>
        <taxon>Aculeata</taxon>
        <taxon>Vespoidea</taxon>
        <taxon>Vespidae</taxon>
        <taxon>Polistinae</taxon>
        <taxon>Polistini</taxon>
        <taxon>Polistes</taxon>
    </lineage>
</organism>
<dbReference type="SMART" id="SM00553">
    <property type="entry name" value="SEP"/>
    <property type="match status" value="1"/>
</dbReference>
<sequence>MEKFLADYGLIWIGDNDTSTLNTEYGIDSSNYIETYYEQLIANIDQLNVAAGKGEVYVHHNEKGSGASFKTQSCVSLKFYKNGMTVQGGPLRLYNDPKTTSFIRDILDGYFPSELQEAYPNGVPFKVIYFFFLFVSPVENHRSEVYTNDVNIFPGHGYRLGKQSSKDRSSSIRLRNSKILSSPSSRQCSPRKKENPCQIEFAPSFTARSLKSKHSAESQSIDIVSLRSQILASHNNVCSDSHLQSHINAELALSSRREKRDLATKNTEYDLSVREKNSKLTNILRYPSNRRNNQRSYIDRSTSKLSPIRLEKINNRSRIRSRSASISNRRVNVSNVYKSKALSEDEAKMSVKSSESESPRNPRISKSATHARKSAPPILHQINEPSGKSGELRLKVRSLNGGTVYLVHLSADDSVARLYELLNEALPITWHKGYKILVSGYSPKRLEELGLSLKESGITRDSVLHLVNIG</sequence>
<feature type="region of interest" description="Disordered" evidence="1">
    <location>
        <begin position="344"/>
        <end position="386"/>
    </location>
</feature>
<dbReference type="Gene3D" id="3.30.420.210">
    <property type="entry name" value="SEP domain"/>
    <property type="match status" value="1"/>
</dbReference>
<evidence type="ECO:0000313" key="3">
    <source>
        <dbReference type="Proteomes" id="UP000694924"/>
    </source>
</evidence>
<dbReference type="InterPro" id="IPR036241">
    <property type="entry name" value="NSFL1C_SEP_dom_sf"/>
</dbReference>
<feature type="domain" description="SEP" evidence="2">
    <location>
        <begin position="72"/>
        <end position="147"/>
    </location>
</feature>
<evidence type="ECO:0000256" key="1">
    <source>
        <dbReference type="SAM" id="MobiDB-lite"/>
    </source>
</evidence>
<evidence type="ECO:0000259" key="2">
    <source>
        <dbReference type="PROSITE" id="PS51399"/>
    </source>
</evidence>
<dbReference type="GeneID" id="107074419"/>
<dbReference type="SUPFAM" id="SSF54236">
    <property type="entry name" value="Ubiquitin-like"/>
    <property type="match status" value="1"/>
</dbReference>
<protein>
    <submittedName>
        <fullName evidence="4">Uncharacterized protein LOC107074419 isoform X1</fullName>
    </submittedName>
</protein>